<reference evidence="9 10" key="1">
    <citation type="journal article" date="2014" name="Genome Announc.">
        <title>Genome Sequence of the Microsporidian Species Nematocida sp1 Strain ERTm6 (ATCC PRA-372).</title>
        <authorList>
            <person name="Bakowski M.A."/>
            <person name="Priest M."/>
            <person name="Young S."/>
            <person name="Cuomo C.A."/>
            <person name="Troemel E.R."/>
        </authorList>
    </citation>
    <scope>NUCLEOTIDE SEQUENCE [LARGE SCALE GENOMIC DNA]</scope>
    <source>
        <strain evidence="9 10">ERTm6</strain>
    </source>
</reference>
<evidence type="ECO:0000256" key="7">
    <source>
        <dbReference type="PROSITE-ProRule" id="PRU00221"/>
    </source>
</evidence>
<keyword evidence="4" id="KW-0677">Repeat</keyword>
<dbReference type="GO" id="GO:1905786">
    <property type="term" value="P:positive regulation of anaphase-promoting complex-dependent catabolic process"/>
    <property type="evidence" value="ECO:0007669"/>
    <property type="project" value="TreeGrafter"/>
</dbReference>
<comment type="similarity">
    <text evidence="1">Belongs to the WD repeat CDC20/Fizzy family.</text>
</comment>
<dbReference type="InterPro" id="IPR033010">
    <property type="entry name" value="Cdc20/Fizzy"/>
</dbReference>
<dbReference type="InterPro" id="IPR019775">
    <property type="entry name" value="WD40_repeat_CS"/>
</dbReference>
<gene>
    <name evidence="9" type="ORF">NESG_00870</name>
</gene>
<dbReference type="GeneID" id="77675843"/>
<dbReference type="RefSeq" id="XP_052905271.1">
    <property type="nucleotide sequence ID" value="XM_053048511.1"/>
</dbReference>
<dbReference type="GO" id="GO:0051301">
    <property type="term" value="P:cell division"/>
    <property type="evidence" value="ECO:0007669"/>
    <property type="project" value="UniProtKB-KW"/>
</dbReference>
<dbReference type="InterPro" id="IPR001680">
    <property type="entry name" value="WD40_rpt"/>
</dbReference>
<dbReference type="GO" id="GO:0031145">
    <property type="term" value="P:anaphase-promoting complex-dependent catabolic process"/>
    <property type="evidence" value="ECO:0007669"/>
    <property type="project" value="TreeGrafter"/>
</dbReference>
<keyword evidence="10" id="KW-1185">Reference proteome</keyword>
<dbReference type="PROSITE" id="PS50294">
    <property type="entry name" value="WD_REPEATS_REGION"/>
    <property type="match status" value="2"/>
</dbReference>
<dbReference type="Proteomes" id="UP000054524">
    <property type="component" value="Unassembled WGS sequence"/>
</dbReference>
<evidence type="ECO:0000256" key="3">
    <source>
        <dbReference type="ARBA" id="ARBA00022618"/>
    </source>
</evidence>
<evidence type="ECO:0000313" key="9">
    <source>
        <dbReference type="EMBL" id="KFG26716.1"/>
    </source>
</evidence>
<name>A0A086J3J8_NEMA1</name>
<protein>
    <recommendedName>
        <fullName evidence="8">CDC20/Fizzy WD40 domain-containing protein</fullName>
    </recommendedName>
</protein>
<dbReference type="SUPFAM" id="SSF50998">
    <property type="entry name" value="Quinoprotein alcohol dehydrogenase-like"/>
    <property type="match status" value="1"/>
</dbReference>
<evidence type="ECO:0000256" key="6">
    <source>
        <dbReference type="ARBA" id="ARBA00023306"/>
    </source>
</evidence>
<evidence type="ECO:0000256" key="4">
    <source>
        <dbReference type="ARBA" id="ARBA00022737"/>
    </source>
</evidence>
<dbReference type="Pfam" id="PF24807">
    <property type="entry name" value="WD40_CDC20-Fz"/>
    <property type="match status" value="1"/>
</dbReference>
<dbReference type="PROSITE" id="PS50082">
    <property type="entry name" value="WD_REPEATS_2"/>
    <property type="match status" value="2"/>
</dbReference>
<dbReference type="PANTHER" id="PTHR19918">
    <property type="entry name" value="CELL DIVISION CYCLE 20 CDC20 FIZZY -RELATED"/>
    <property type="match status" value="1"/>
</dbReference>
<dbReference type="Gene3D" id="2.130.10.10">
    <property type="entry name" value="YVTN repeat-like/Quinoprotein amine dehydrogenase"/>
    <property type="match status" value="1"/>
</dbReference>
<accession>A0A086J3J8</accession>
<feature type="repeat" description="WD" evidence="7">
    <location>
        <begin position="334"/>
        <end position="375"/>
    </location>
</feature>
<keyword evidence="3" id="KW-0132">Cell division</keyword>
<dbReference type="EMBL" id="AKIJ01000002">
    <property type="protein sequence ID" value="KFG26716.1"/>
    <property type="molecule type" value="Genomic_DNA"/>
</dbReference>
<feature type="repeat" description="WD" evidence="7">
    <location>
        <begin position="204"/>
        <end position="235"/>
    </location>
</feature>
<dbReference type="PROSITE" id="PS00678">
    <property type="entry name" value="WD_REPEATS_1"/>
    <property type="match status" value="1"/>
</dbReference>
<evidence type="ECO:0000256" key="1">
    <source>
        <dbReference type="ARBA" id="ARBA00006445"/>
    </source>
</evidence>
<dbReference type="InterPro" id="IPR056150">
    <property type="entry name" value="WD40_CDC20-Fz"/>
</dbReference>
<keyword evidence="6" id="KW-0131">Cell cycle</keyword>
<evidence type="ECO:0000256" key="2">
    <source>
        <dbReference type="ARBA" id="ARBA00022574"/>
    </source>
</evidence>
<evidence type="ECO:0000256" key="5">
    <source>
        <dbReference type="ARBA" id="ARBA00022776"/>
    </source>
</evidence>
<dbReference type="AlphaFoldDB" id="A0A086J3J8"/>
<sequence>MGHSGLDDLWDISFEGLIEPRYRRIQKRKNIKERYGIEEKKKCFGFSLGAAYSGPLKMESRIDRMSKRPLPASPFRILDAPSILNDYYVNLLDWSKDNLISLGLSEQLYLWNASNKSVSHVVDAPDNHHISSVSFSKDGLLAYGMSDGNLSVIDVVCSKKVCDLPGRSVRVSSISWGNNVVSAGGKDGNIFNYDVRSGEHVSSFLHHTQEVCGLKWDADGSYLASGANDNNVCVWRNGYDRPRVKLTDHTAAVRAVNWCPWKKGILSTGGGTNDRTIRTWDVDKGVCLSSIDTGSQVCSIVFSERYKEIITTHGYSDNNVAVWKYCSMRKIGDMKGHTGRVLFSALSPNGEILATCGADENLNFWNLFDSKCAKSESNLDIIAFR</sequence>
<dbReference type="PANTHER" id="PTHR19918:SF8">
    <property type="entry name" value="FI02843P"/>
    <property type="match status" value="1"/>
</dbReference>
<dbReference type="GO" id="GO:0010997">
    <property type="term" value="F:anaphase-promoting complex binding"/>
    <property type="evidence" value="ECO:0007669"/>
    <property type="project" value="InterPro"/>
</dbReference>
<dbReference type="HOGENOM" id="CLU_014831_1_0_1"/>
<feature type="domain" description="CDC20/Fizzy WD40" evidence="8">
    <location>
        <begin position="78"/>
        <end position="365"/>
    </location>
</feature>
<organism evidence="9 10">
    <name type="scientific">Nematocida ausubeli (strain ATCC PRA-371 / ERTm2)</name>
    <name type="common">Nematode killer fungus</name>
    <dbReference type="NCBI Taxonomy" id="1913371"/>
    <lineage>
        <taxon>Eukaryota</taxon>
        <taxon>Fungi</taxon>
        <taxon>Fungi incertae sedis</taxon>
        <taxon>Microsporidia</taxon>
        <taxon>Nematocida</taxon>
    </lineage>
</organism>
<evidence type="ECO:0000313" key="10">
    <source>
        <dbReference type="Proteomes" id="UP000054524"/>
    </source>
</evidence>
<keyword evidence="5" id="KW-0498">Mitosis</keyword>
<dbReference type="InterPro" id="IPR015943">
    <property type="entry name" value="WD40/YVTN_repeat-like_dom_sf"/>
</dbReference>
<dbReference type="SMART" id="SM00320">
    <property type="entry name" value="WD40"/>
    <property type="match status" value="7"/>
</dbReference>
<dbReference type="GO" id="GO:1990757">
    <property type="term" value="F:ubiquitin ligase activator activity"/>
    <property type="evidence" value="ECO:0007669"/>
    <property type="project" value="TreeGrafter"/>
</dbReference>
<dbReference type="InterPro" id="IPR011047">
    <property type="entry name" value="Quinoprotein_ADH-like_sf"/>
</dbReference>
<proteinExistence type="inferred from homology"/>
<evidence type="ECO:0000259" key="8">
    <source>
        <dbReference type="Pfam" id="PF24807"/>
    </source>
</evidence>
<dbReference type="GO" id="GO:0005680">
    <property type="term" value="C:anaphase-promoting complex"/>
    <property type="evidence" value="ECO:0007669"/>
    <property type="project" value="TreeGrafter"/>
</dbReference>
<comment type="caution">
    <text evidence="9">The sequence shown here is derived from an EMBL/GenBank/DDBJ whole genome shotgun (WGS) entry which is preliminary data.</text>
</comment>
<keyword evidence="2 7" id="KW-0853">WD repeat</keyword>